<dbReference type="Pfam" id="PF03961">
    <property type="entry name" value="FapA"/>
    <property type="match status" value="1"/>
</dbReference>
<dbReference type="Proteomes" id="UP000002601">
    <property type="component" value="Chromosome"/>
</dbReference>
<keyword evidence="1" id="KW-0175">Coiled coil</keyword>
<feature type="domain" description="Flagellar Assembly Protein A N-terminal region" evidence="2">
    <location>
        <begin position="197"/>
        <end position="371"/>
    </location>
</feature>
<dbReference type="InterPro" id="IPR046865">
    <property type="entry name" value="FapA_b_solenoid"/>
</dbReference>
<dbReference type="Pfam" id="PF20250">
    <property type="entry name" value="FapA_N"/>
    <property type="match status" value="1"/>
</dbReference>
<reference evidence="3 4" key="1">
    <citation type="submission" date="2009-06" db="EMBL/GenBank/DDBJ databases">
        <title>Complete sequence of Desulfovibrio salexigens DSM 2638.</title>
        <authorList>
            <consortium name="US DOE Joint Genome Institute"/>
            <person name="Lucas S."/>
            <person name="Copeland A."/>
            <person name="Lapidus A."/>
            <person name="Glavina del Rio T."/>
            <person name="Tice H."/>
            <person name="Bruce D."/>
            <person name="Goodwin L."/>
            <person name="Pitluck S."/>
            <person name="Munk A.C."/>
            <person name="Brettin T."/>
            <person name="Detter J.C."/>
            <person name="Han C."/>
            <person name="Tapia R."/>
            <person name="Larimer F."/>
            <person name="Land M."/>
            <person name="Hauser L."/>
            <person name="Kyrpides N."/>
            <person name="Anderson I."/>
            <person name="Wall J.D."/>
            <person name="Arkin A.P."/>
            <person name="Dehal P."/>
            <person name="Chivian D."/>
            <person name="Giles B."/>
            <person name="Hazen T.C."/>
        </authorList>
    </citation>
    <scope>NUCLEOTIDE SEQUENCE [LARGE SCALE GENOMIC DNA]</scope>
    <source>
        <strain evidence="4">ATCC 14822 / DSM 2638 / NCIMB 8403 / VKM B-1763</strain>
    </source>
</reference>
<protein>
    <recommendedName>
        <fullName evidence="2">Flagellar Assembly Protein A N-terminal region domain-containing protein</fullName>
    </recommendedName>
</protein>
<dbReference type="GO" id="GO:0000902">
    <property type="term" value="P:cell morphogenesis"/>
    <property type="evidence" value="ECO:0007669"/>
    <property type="project" value="InterPro"/>
</dbReference>
<dbReference type="PANTHER" id="PTHR38032">
    <property type="entry name" value="POLYMERASE-RELATED"/>
    <property type="match status" value="1"/>
</dbReference>
<evidence type="ECO:0000259" key="2">
    <source>
        <dbReference type="Pfam" id="PF20250"/>
    </source>
</evidence>
<dbReference type="EMBL" id="CP001649">
    <property type="protein sequence ID" value="ACS78315.1"/>
    <property type="molecule type" value="Genomic_DNA"/>
</dbReference>
<gene>
    <name evidence="3" type="ordered locus">Desal_0248</name>
</gene>
<dbReference type="STRING" id="526222.Desal_0248"/>
<accession>C6BW71</accession>
<dbReference type="OrthoDB" id="9775837at2"/>
<dbReference type="HOGENOM" id="CLU_026157_1_1_7"/>
<dbReference type="InterPro" id="IPR036145">
    <property type="entry name" value="MinC_C_sf"/>
</dbReference>
<dbReference type="InterPro" id="IPR046866">
    <property type="entry name" value="FapA_N"/>
</dbReference>
<evidence type="ECO:0000313" key="4">
    <source>
        <dbReference type="Proteomes" id="UP000002601"/>
    </source>
</evidence>
<organism evidence="3 4">
    <name type="scientific">Maridesulfovibrio salexigens (strain ATCC 14822 / DSM 2638 / NCIMB 8403 / VKM B-1763)</name>
    <name type="common">Desulfovibrio salexigens</name>
    <dbReference type="NCBI Taxonomy" id="526222"/>
    <lineage>
        <taxon>Bacteria</taxon>
        <taxon>Pseudomonadati</taxon>
        <taxon>Thermodesulfobacteriota</taxon>
        <taxon>Desulfovibrionia</taxon>
        <taxon>Desulfovibrionales</taxon>
        <taxon>Desulfovibrionaceae</taxon>
        <taxon>Maridesulfovibrio</taxon>
    </lineage>
</organism>
<dbReference type="PANTHER" id="PTHR38032:SF1">
    <property type="entry name" value="RNA-BINDING PROTEIN KHPB N-TERMINAL DOMAIN-CONTAINING PROTEIN"/>
    <property type="match status" value="1"/>
</dbReference>
<evidence type="ECO:0000313" key="3">
    <source>
        <dbReference type="EMBL" id="ACS78315.1"/>
    </source>
</evidence>
<keyword evidence="4" id="KW-1185">Reference proteome</keyword>
<evidence type="ECO:0000256" key="1">
    <source>
        <dbReference type="SAM" id="Coils"/>
    </source>
</evidence>
<dbReference type="eggNOG" id="COG1315">
    <property type="taxonomic scope" value="Bacteria"/>
</dbReference>
<sequence>MTDQATSARGADLRNKRDDTIADSRDAALEFKVTPDKMAAFISAYTPAEGNGKQLSLELMQAELERSGIGGELDHDGAMFALKRAGEGKSILNVALVRAQYPQNAEDGQIITDADLDFPVLPGMEFGKLSKATPASPGKNLDGEAIPADDTHTPIPITLADAEICNCILNPESGKLIAETYGLVKIEEQQVRVEPLIKVSEDLMKVSTKLYPHDCFGLRYELGALEPTLQSMGISRPLQHVTGQTAIKKARETGVAQKAVIVTGTEPVPGRDGYFEYDRDDIATSSIGTAGEDDRIDFKDRGVHPMVSPGDIIGKIHPPVEGKAGEDVYGRLTPPPGGNTLEIKTGEHVAPLPDGITYKATSTGIVHFQDNMLAVKDVLETKGDVDYSTGNIKLEKGSVHVNGSIREGFTVEVPDHVVVSDSIEGASVTAGGDIEVKGGLVMSGKGLIKAEGVITAQFASNARIECGDEIIIKHEMSNCLIRCKGPISALGGKGIIQGGVIASHIGIEANEIGSEMGVKTVVNITAKQKVNAKLIKERDDLRERLLKINTAIGQGDNESILRSTPPAKREQMKQILMMRGRIKIKLKEIRKQLSQELNDYYKSLEKLSIRVHRKIHPGVEIKIGGKTVQIKKPTPRMKFRFDADERTIIAAKF</sequence>
<name>C6BW71_MARSD</name>
<dbReference type="AlphaFoldDB" id="C6BW71"/>
<dbReference type="RefSeq" id="WP_012765841.1">
    <property type="nucleotide sequence ID" value="NC_012881.1"/>
</dbReference>
<dbReference type="SUPFAM" id="SSF63848">
    <property type="entry name" value="Cell-division inhibitor MinC, C-terminal domain"/>
    <property type="match status" value="1"/>
</dbReference>
<feature type="coiled-coil region" evidence="1">
    <location>
        <begin position="524"/>
        <end position="551"/>
    </location>
</feature>
<proteinExistence type="predicted"/>
<dbReference type="KEGG" id="dsa:Desal_0248"/>
<dbReference type="InterPro" id="IPR005646">
    <property type="entry name" value="FapA"/>
</dbReference>